<name>A0AAN8AD62_ELEMC</name>
<dbReference type="Proteomes" id="UP001346869">
    <property type="component" value="Unassembled WGS sequence"/>
</dbReference>
<proteinExistence type="predicted"/>
<dbReference type="EMBL" id="JAUZQC010000018">
    <property type="protein sequence ID" value="KAK5855508.1"/>
    <property type="molecule type" value="Genomic_DNA"/>
</dbReference>
<organism evidence="1 2">
    <name type="scientific">Eleginops maclovinus</name>
    <name type="common">Patagonian blennie</name>
    <name type="synonym">Eleginus maclovinus</name>
    <dbReference type="NCBI Taxonomy" id="56733"/>
    <lineage>
        <taxon>Eukaryota</taxon>
        <taxon>Metazoa</taxon>
        <taxon>Chordata</taxon>
        <taxon>Craniata</taxon>
        <taxon>Vertebrata</taxon>
        <taxon>Euteleostomi</taxon>
        <taxon>Actinopterygii</taxon>
        <taxon>Neopterygii</taxon>
        <taxon>Teleostei</taxon>
        <taxon>Neoteleostei</taxon>
        <taxon>Acanthomorphata</taxon>
        <taxon>Eupercaria</taxon>
        <taxon>Perciformes</taxon>
        <taxon>Notothenioidei</taxon>
        <taxon>Eleginopidae</taxon>
        <taxon>Eleginops</taxon>
    </lineage>
</organism>
<protein>
    <submittedName>
        <fullName evidence="1">Uncharacterized protein</fullName>
    </submittedName>
</protein>
<dbReference type="AlphaFoldDB" id="A0AAN8AD62"/>
<sequence>MFPPLFSPSNDTALRCMLGARPAGGPVQTSAGGAASRHPFHASLLSKRRDVIMCFTLRRVGGFPPARRQGMGK</sequence>
<reference evidence="1 2" key="1">
    <citation type="journal article" date="2023" name="Genes (Basel)">
        <title>Chromosome-Level Genome Assembly and Circadian Gene Repertoire of the Patagonia Blennie Eleginops maclovinus-The Closest Ancestral Proxy of Antarctic Cryonotothenioids.</title>
        <authorList>
            <person name="Cheng C.C."/>
            <person name="Rivera-Colon A.G."/>
            <person name="Minhas B.F."/>
            <person name="Wilson L."/>
            <person name="Rayamajhi N."/>
            <person name="Vargas-Chacoff L."/>
            <person name="Catchen J.M."/>
        </authorList>
    </citation>
    <scope>NUCLEOTIDE SEQUENCE [LARGE SCALE GENOMIC DNA]</scope>
    <source>
        <strain evidence="1">JMC-PN-2008</strain>
    </source>
</reference>
<evidence type="ECO:0000313" key="1">
    <source>
        <dbReference type="EMBL" id="KAK5855508.1"/>
    </source>
</evidence>
<evidence type="ECO:0000313" key="2">
    <source>
        <dbReference type="Proteomes" id="UP001346869"/>
    </source>
</evidence>
<keyword evidence="2" id="KW-1185">Reference proteome</keyword>
<accession>A0AAN8AD62</accession>
<gene>
    <name evidence="1" type="ORF">PBY51_005605</name>
</gene>
<reference evidence="1 2" key="2">
    <citation type="journal article" date="2023" name="Mol. Biol. Evol.">
        <title>Genomics of Secondarily Temperate Adaptation in the Only Non-Antarctic Icefish.</title>
        <authorList>
            <person name="Rivera-Colon A.G."/>
            <person name="Rayamajhi N."/>
            <person name="Minhas B.F."/>
            <person name="Madrigal G."/>
            <person name="Bilyk K.T."/>
            <person name="Yoon V."/>
            <person name="Hune M."/>
            <person name="Gregory S."/>
            <person name="Cheng C.H.C."/>
            <person name="Catchen J.M."/>
        </authorList>
    </citation>
    <scope>NUCLEOTIDE SEQUENCE [LARGE SCALE GENOMIC DNA]</scope>
    <source>
        <strain evidence="1">JMC-PN-2008</strain>
    </source>
</reference>
<comment type="caution">
    <text evidence="1">The sequence shown here is derived from an EMBL/GenBank/DDBJ whole genome shotgun (WGS) entry which is preliminary data.</text>
</comment>